<reference evidence="1 2" key="1">
    <citation type="submission" date="2024-09" db="EMBL/GenBank/DDBJ databases">
        <authorList>
            <person name="Sun Q."/>
            <person name="Mori K."/>
        </authorList>
    </citation>
    <scope>NUCLEOTIDE SEQUENCE [LARGE SCALE GENOMIC DNA]</scope>
    <source>
        <strain evidence="1 2">CCM 7609</strain>
    </source>
</reference>
<protein>
    <submittedName>
        <fullName evidence="1">Uncharacterized protein</fullName>
    </submittedName>
</protein>
<gene>
    <name evidence="1" type="ORF">ACFFX0_08555</name>
</gene>
<proteinExistence type="predicted"/>
<sequence>MELRFNVWRYRTHCATRHRMRAQGRACLAGTEDPRRVRAENIAVTRGGFRNTPAARVCCTGHESNDLCEVR</sequence>
<dbReference type="EMBL" id="JBHMFI010000001">
    <property type="protein sequence ID" value="MFB9071242.1"/>
    <property type="molecule type" value="Genomic_DNA"/>
</dbReference>
<dbReference type="Proteomes" id="UP001589575">
    <property type="component" value="Unassembled WGS sequence"/>
</dbReference>
<keyword evidence="2" id="KW-1185">Reference proteome</keyword>
<evidence type="ECO:0000313" key="2">
    <source>
        <dbReference type="Proteomes" id="UP001589575"/>
    </source>
</evidence>
<accession>A0ABV5FX38</accession>
<comment type="caution">
    <text evidence="1">The sequence shown here is derived from an EMBL/GenBank/DDBJ whole genome shotgun (WGS) entry which is preliminary data.</text>
</comment>
<organism evidence="1 2">
    <name type="scientific">Citricoccus parietis</name>
    <dbReference type="NCBI Taxonomy" id="592307"/>
    <lineage>
        <taxon>Bacteria</taxon>
        <taxon>Bacillati</taxon>
        <taxon>Actinomycetota</taxon>
        <taxon>Actinomycetes</taxon>
        <taxon>Micrococcales</taxon>
        <taxon>Micrococcaceae</taxon>
        <taxon>Citricoccus</taxon>
    </lineage>
</organism>
<name>A0ABV5FX38_9MICC</name>
<evidence type="ECO:0000313" key="1">
    <source>
        <dbReference type="EMBL" id="MFB9071242.1"/>
    </source>
</evidence>